<sequence>MNERNVRGSTNTPIYTSGGVDRSKYSKDSSSSVIDKPSAMFYSRSSRTSPVNNYGDNSSSSRSSPNYNFHYSSNSTSSPVRSSLTKTNVNYLSSPPHIEKYASKSQSSTPSLNSSSGIYKTSTVRSSKSNLQSPTTPSPPFSRQAMYERNKTVLKPVENNKMQEESISNKSPIAFKRLEFSAMNRNAKFIDRCIIVASEKDYLTFGMKTSALSICLEMGIQLLHKVIDVMSLKKMSSSVIDEVLKIGSLQDPQQGFLGTEKHLQLNQRFKRAMTECYSVTLNTNEVEKTILVIEKIQQKRKKNVLTILQQNEVAITIFSVIEHEMEDVIHVIFDPSTKTTSGILHGASFLVVTGIGLSEFLNQWLIFKEEPIHCSFFIRNDNNIFKRFSIVEDEQDCKDFQSLTPPTNFGDEKKLNLELRNKLEYQRKIIERLEQEIKTKEASVEQEQAAHTIFLQQQQLLQNISQILKNVD</sequence>
<proteinExistence type="predicted"/>
<feature type="compositionally biased region" description="Low complexity" evidence="2">
    <location>
        <begin position="103"/>
        <end position="116"/>
    </location>
</feature>
<feature type="compositionally biased region" description="Low complexity" evidence="2">
    <location>
        <begin position="28"/>
        <end position="38"/>
    </location>
</feature>
<feature type="compositionally biased region" description="Polar residues" evidence="2">
    <location>
        <begin position="43"/>
        <end position="57"/>
    </location>
</feature>
<feature type="region of interest" description="Disordered" evidence="2">
    <location>
        <begin position="1"/>
        <end position="82"/>
    </location>
</feature>
<evidence type="ECO:0000256" key="1">
    <source>
        <dbReference type="SAM" id="Coils"/>
    </source>
</evidence>
<protein>
    <submittedName>
        <fullName evidence="3">Uncharacterized protein</fullName>
    </submittedName>
</protein>
<evidence type="ECO:0000256" key="2">
    <source>
        <dbReference type="SAM" id="MobiDB-lite"/>
    </source>
</evidence>
<feature type="coiled-coil region" evidence="1">
    <location>
        <begin position="416"/>
        <end position="450"/>
    </location>
</feature>
<accession>A0AA88GPQ7</accession>
<dbReference type="Proteomes" id="UP000816034">
    <property type="component" value="Unassembled WGS sequence"/>
</dbReference>
<keyword evidence="4" id="KW-1185">Reference proteome</keyword>
<organism evidence="3 4">
    <name type="scientific">Naegleria lovaniensis</name>
    <name type="common">Amoeba</name>
    <dbReference type="NCBI Taxonomy" id="51637"/>
    <lineage>
        <taxon>Eukaryota</taxon>
        <taxon>Discoba</taxon>
        <taxon>Heterolobosea</taxon>
        <taxon>Tetramitia</taxon>
        <taxon>Eutetramitia</taxon>
        <taxon>Vahlkampfiidae</taxon>
        <taxon>Naegleria</taxon>
    </lineage>
</organism>
<feature type="region of interest" description="Disordered" evidence="2">
    <location>
        <begin position="101"/>
        <end position="147"/>
    </location>
</feature>
<dbReference type="AlphaFoldDB" id="A0AA88GPQ7"/>
<gene>
    <name evidence="3" type="ORF">C9374_005500</name>
</gene>
<reference evidence="3 4" key="1">
    <citation type="journal article" date="2018" name="BMC Genomics">
        <title>The genome of Naegleria lovaniensis, the basis for a comparative approach to unravel pathogenicity factors of the human pathogenic amoeba N. fowleri.</title>
        <authorList>
            <person name="Liechti N."/>
            <person name="Schurch N."/>
            <person name="Bruggmann R."/>
            <person name="Wittwer M."/>
        </authorList>
    </citation>
    <scope>NUCLEOTIDE SEQUENCE [LARGE SCALE GENOMIC DNA]</scope>
    <source>
        <strain evidence="3 4">ATCC 30569</strain>
    </source>
</reference>
<evidence type="ECO:0000313" key="3">
    <source>
        <dbReference type="EMBL" id="KAG2382298.1"/>
    </source>
</evidence>
<comment type="caution">
    <text evidence="3">The sequence shown here is derived from an EMBL/GenBank/DDBJ whole genome shotgun (WGS) entry which is preliminary data.</text>
</comment>
<dbReference type="GeneID" id="68097955"/>
<dbReference type="RefSeq" id="XP_044547977.1">
    <property type="nucleotide sequence ID" value="XM_044695258.1"/>
</dbReference>
<feature type="compositionally biased region" description="Polar residues" evidence="2">
    <location>
        <begin position="117"/>
        <end position="135"/>
    </location>
</feature>
<keyword evidence="1" id="KW-0175">Coiled coil</keyword>
<evidence type="ECO:0000313" key="4">
    <source>
        <dbReference type="Proteomes" id="UP000816034"/>
    </source>
</evidence>
<dbReference type="EMBL" id="PYSW02000024">
    <property type="protein sequence ID" value="KAG2382298.1"/>
    <property type="molecule type" value="Genomic_DNA"/>
</dbReference>
<feature type="compositionally biased region" description="Low complexity" evidence="2">
    <location>
        <begin position="72"/>
        <end position="82"/>
    </location>
</feature>
<name>A0AA88GPQ7_NAELO</name>